<gene>
    <name evidence="6" type="ORF">BKK80_00035</name>
</gene>
<feature type="region of interest" description="Disordered" evidence="3">
    <location>
        <begin position="172"/>
        <end position="198"/>
    </location>
</feature>
<dbReference type="PROSITE" id="PS50222">
    <property type="entry name" value="EF_HAND_2"/>
    <property type="match status" value="3"/>
</dbReference>
<proteinExistence type="predicted"/>
<keyword evidence="2" id="KW-0677">Repeat</keyword>
<feature type="domain" description="EF-hand" evidence="5">
    <location>
        <begin position="110"/>
        <end position="145"/>
    </location>
</feature>
<dbReference type="RefSeq" id="WP_071037789.1">
    <property type="nucleotide sequence ID" value="NZ_CP017754.1"/>
</dbReference>
<evidence type="ECO:0000256" key="2">
    <source>
        <dbReference type="ARBA" id="ARBA00022737"/>
    </source>
</evidence>
<sequence>MQGKKMKQNIQRFLAASAVFLVTGAAFAQSAVDPAASAADGAKPMMGMDMGHHRDGLGWLDAADANGDGAVTKAEFDALFRRIDTNHDGKIDKAEAQAFRKAMWEQRRAKMEARFEARFKAADKNGDGALTREEVQAGLPRLAPHFDQLDANHDGKLTLDEIRAGMRKMHEARMQRWQHRQDGGGQPVPGGATTPSGG</sequence>
<dbReference type="Pfam" id="PF13499">
    <property type="entry name" value="EF-hand_7"/>
    <property type="match status" value="1"/>
</dbReference>
<dbReference type="InterPro" id="IPR002048">
    <property type="entry name" value="EF_hand_dom"/>
</dbReference>
<feature type="compositionally biased region" description="Basic and acidic residues" evidence="3">
    <location>
        <begin position="172"/>
        <end position="182"/>
    </location>
</feature>
<dbReference type="EMBL" id="CP017754">
    <property type="protein sequence ID" value="AOZ04405.1"/>
    <property type="molecule type" value="Genomic_DNA"/>
</dbReference>
<evidence type="ECO:0000256" key="3">
    <source>
        <dbReference type="SAM" id="MobiDB-lite"/>
    </source>
</evidence>
<feature type="domain" description="EF-hand" evidence="5">
    <location>
        <begin position="71"/>
        <end position="106"/>
    </location>
</feature>
<evidence type="ECO:0000256" key="4">
    <source>
        <dbReference type="SAM" id="SignalP"/>
    </source>
</evidence>
<feature type="domain" description="EF-hand" evidence="5">
    <location>
        <begin position="146"/>
        <end position="172"/>
    </location>
</feature>
<keyword evidence="1" id="KW-0479">Metal-binding</keyword>
<organism evidence="6 7">
    <name type="scientific">Cupriavidus malaysiensis</name>
    <dbReference type="NCBI Taxonomy" id="367825"/>
    <lineage>
        <taxon>Bacteria</taxon>
        <taxon>Pseudomonadati</taxon>
        <taxon>Pseudomonadota</taxon>
        <taxon>Betaproteobacteria</taxon>
        <taxon>Burkholderiales</taxon>
        <taxon>Burkholderiaceae</taxon>
        <taxon>Cupriavidus</taxon>
    </lineage>
</organism>
<dbReference type="SUPFAM" id="SSF47473">
    <property type="entry name" value="EF-hand"/>
    <property type="match status" value="1"/>
</dbReference>
<evidence type="ECO:0000256" key="1">
    <source>
        <dbReference type="ARBA" id="ARBA00022723"/>
    </source>
</evidence>
<evidence type="ECO:0000313" key="7">
    <source>
        <dbReference type="Proteomes" id="UP000177515"/>
    </source>
</evidence>
<feature type="signal peptide" evidence="4">
    <location>
        <begin position="1"/>
        <end position="28"/>
    </location>
</feature>
<keyword evidence="7" id="KW-1185">Reference proteome</keyword>
<reference evidence="6 7" key="1">
    <citation type="submission" date="2016-10" db="EMBL/GenBank/DDBJ databases">
        <title>Complete genome sequences of three Cupriavidus strains isolated from various Malaysian environments.</title>
        <authorList>
            <person name="Abdullah A.A.-A."/>
            <person name="Shafie N.A.H."/>
            <person name="Lau N.S."/>
        </authorList>
    </citation>
    <scope>NUCLEOTIDE SEQUENCE [LARGE SCALE GENOMIC DNA]</scope>
    <source>
        <strain evidence="6 7">USMAA1020</strain>
    </source>
</reference>
<feature type="chain" id="PRO_5046531045" evidence="4">
    <location>
        <begin position="29"/>
        <end position="198"/>
    </location>
</feature>
<dbReference type="Gene3D" id="1.10.238.10">
    <property type="entry name" value="EF-hand"/>
    <property type="match status" value="2"/>
</dbReference>
<evidence type="ECO:0000259" key="5">
    <source>
        <dbReference type="PROSITE" id="PS50222"/>
    </source>
</evidence>
<dbReference type="SMART" id="SM00054">
    <property type="entry name" value="EFh"/>
    <property type="match status" value="3"/>
</dbReference>
<protein>
    <submittedName>
        <fullName evidence="6">Ca2+ sensor</fullName>
    </submittedName>
</protein>
<name>A0ABN4TI23_9BURK</name>
<keyword evidence="4" id="KW-0732">Signal</keyword>
<dbReference type="InterPro" id="IPR011992">
    <property type="entry name" value="EF-hand-dom_pair"/>
</dbReference>
<dbReference type="InterPro" id="IPR018247">
    <property type="entry name" value="EF_Hand_1_Ca_BS"/>
</dbReference>
<evidence type="ECO:0000313" key="6">
    <source>
        <dbReference type="EMBL" id="AOZ04405.1"/>
    </source>
</evidence>
<dbReference type="Pfam" id="PF13202">
    <property type="entry name" value="EF-hand_5"/>
    <property type="match status" value="2"/>
</dbReference>
<accession>A0ABN4TI23</accession>
<dbReference type="Proteomes" id="UP000177515">
    <property type="component" value="Chromosome 1"/>
</dbReference>
<dbReference type="PANTHER" id="PTHR10827">
    <property type="entry name" value="RETICULOCALBIN"/>
    <property type="match status" value="1"/>
</dbReference>
<dbReference type="PANTHER" id="PTHR10827:SF98">
    <property type="entry name" value="45 KDA CALCIUM-BINDING PROTEIN"/>
    <property type="match status" value="1"/>
</dbReference>
<dbReference type="PROSITE" id="PS00018">
    <property type="entry name" value="EF_HAND_1"/>
    <property type="match status" value="2"/>
</dbReference>